<protein>
    <recommendedName>
        <fullName evidence="5">Transmembrane protein</fullName>
    </recommendedName>
</protein>
<evidence type="ECO:0000256" key="1">
    <source>
        <dbReference type="SAM" id="MobiDB-lite"/>
    </source>
</evidence>
<feature type="transmembrane region" description="Helical" evidence="2">
    <location>
        <begin position="202"/>
        <end position="222"/>
    </location>
</feature>
<evidence type="ECO:0008006" key="5">
    <source>
        <dbReference type="Google" id="ProtNLM"/>
    </source>
</evidence>
<evidence type="ECO:0000313" key="3">
    <source>
        <dbReference type="EMBL" id="ORZ32714.1"/>
    </source>
</evidence>
<dbReference type="AlphaFoldDB" id="A0A1Y2HFD1"/>
<comment type="caution">
    <text evidence="3">The sequence shown here is derived from an EMBL/GenBank/DDBJ whole genome shotgun (WGS) entry which is preliminary data.</text>
</comment>
<keyword evidence="2" id="KW-0812">Transmembrane</keyword>
<keyword evidence="4" id="KW-1185">Reference proteome</keyword>
<accession>A0A1Y2HFD1</accession>
<feature type="transmembrane region" description="Helical" evidence="2">
    <location>
        <begin position="101"/>
        <end position="121"/>
    </location>
</feature>
<feature type="region of interest" description="Disordered" evidence="1">
    <location>
        <begin position="1"/>
        <end position="30"/>
    </location>
</feature>
<feature type="region of interest" description="Disordered" evidence="1">
    <location>
        <begin position="238"/>
        <end position="258"/>
    </location>
</feature>
<reference evidence="3 4" key="1">
    <citation type="submission" date="2016-07" db="EMBL/GenBank/DDBJ databases">
        <title>Pervasive Adenine N6-methylation of Active Genes in Fungi.</title>
        <authorList>
            <consortium name="DOE Joint Genome Institute"/>
            <person name="Mondo S.J."/>
            <person name="Dannebaum R.O."/>
            <person name="Kuo R.C."/>
            <person name="Labutti K."/>
            <person name="Haridas S."/>
            <person name="Kuo A."/>
            <person name="Salamov A."/>
            <person name="Ahrendt S.R."/>
            <person name="Lipzen A."/>
            <person name="Sullivan W."/>
            <person name="Andreopoulos W.B."/>
            <person name="Clum A."/>
            <person name="Lindquist E."/>
            <person name="Daum C."/>
            <person name="Ramamoorthy G.K."/>
            <person name="Gryganskyi A."/>
            <person name="Culley D."/>
            <person name="Magnuson J.K."/>
            <person name="James T.Y."/>
            <person name="O'Malley M.A."/>
            <person name="Stajich J.E."/>
            <person name="Spatafora J.W."/>
            <person name="Visel A."/>
            <person name="Grigoriev I.V."/>
        </authorList>
    </citation>
    <scope>NUCLEOTIDE SEQUENCE [LARGE SCALE GENOMIC DNA]</scope>
    <source>
        <strain evidence="3 4">PL171</strain>
    </source>
</reference>
<dbReference type="OrthoDB" id="5600354at2759"/>
<sequence length="353" mass="36035">MSVSAAAATANAAGDATTHNPQPQPPTTSHTTAVMAVNISTNINMHSLAGGASGATSAAATHAHLASASSLTRSRNASVTSTHRVLPLPPPYTRAAWTLRLLALSLLVLIVLEAWLLGIMAWRQYKSIQRPPFAVAAVVATAVALVMHVYALVVRLGPRLSVGPAATAGGFWPLVFLVCVTMVSSISVALQAWLTDPHDHPLFYIVAAVNVPVVVLAVRGFVWLKTVEMRVRAASAQSGAGGGVGVLSKGSAPPSGTMSPVNVPLALVEEGAVGPVSTVGARAEPASTSDLPAVATRHIEVDVAEEGPMTPLPLGETSESAHLAPTNPDLQGQPQSVAPPAPSSLSTNKPASP</sequence>
<evidence type="ECO:0000256" key="2">
    <source>
        <dbReference type="SAM" id="Phobius"/>
    </source>
</evidence>
<evidence type="ECO:0000313" key="4">
    <source>
        <dbReference type="Proteomes" id="UP000193411"/>
    </source>
</evidence>
<proteinExistence type="predicted"/>
<dbReference type="EMBL" id="MCFL01000043">
    <property type="protein sequence ID" value="ORZ32714.1"/>
    <property type="molecule type" value="Genomic_DNA"/>
</dbReference>
<organism evidence="3 4">
    <name type="scientific">Catenaria anguillulae PL171</name>
    <dbReference type="NCBI Taxonomy" id="765915"/>
    <lineage>
        <taxon>Eukaryota</taxon>
        <taxon>Fungi</taxon>
        <taxon>Fungi incertae sedis</taxon>
        <taxon>Blastocladiomycota</taxon>
        <taxon>Blastocladiomycetes</taxon>
        <taxon>Blastocladiales</taxon>
        <taxon>Catenariaceae</taxon>
        <taxon>Catenaria</taxon>
    </lineage>
</organism>
<feature type="transmembrane region" description="Helical" evidence="2">
    <location>
        <begin position="165"/>
        <end position="190"/>
    </location>
</feature>
<feature type="transmembrane region" description="Helical" evidence="2">
    <location>
        <begin position="133"/>
        <end position="153"/>
    </location>
</feature>
<name>A0A1Y2HFD1_9FUNG</name>
<keyword evidence="2" id="KW-0472">Membrane</keyword>
<feature type="region of interest" description="Disordered" evidence="1">
    <location>
        <begin position="304"/>
        <end position="353"/>
    </location>
</feature>
<dbReference type="Proteomes" id="UP000193411">
    <property type="component" value="Unassembled WGS sequence"/>
</dbReference>
<gene>
    <name evidence="3" type="ORF">BCR44DRAFT_43180</name>
</gene>
<keyword evidence="2" id="KW-1133">Transmembrane helix</keyword>